<evidence type="ECO:0000256" key="2">
    <source>
        <dbReference type="SAM" id="Phobius"/>
    </source>
</evidence>
<keyword evidence="1 4" id="KW-0378">Hydrolase</keyword>
<dbReference type="SUPFAM" id="SSF53474">
    <property type="entry name" value="alpha/beta-Hydrolases"/>
    <property type="match status" value="1"/>
</dbReference>
<dbReference type="EMBL" id="ML179077">
    <property type="protein sequence ID" value="THV02338.1"/>
    <property type="molecule type" value="Genomic_DNA"/>
</dbReference>
<dbReference type="InterPro" id="IPR029058">
    <property type="entry name" value="AB_hydrolase_fold"/>
</dbReference>
<feature type="domain" description="Alpha/beta hydrolase fold-3" evidence="3">
    <location>
        <begin position="140"/>
        <end position="376"/>
    </location>
</feature>
<dbReference type="Gene3D" id="3.40.50.1820">
    <property type="entry name" value="alpha/beta hydrolase"/>
    <property type="match status" value="1"/>
</dbReference>
<gene>
    <name evidence="4" type="ORF">K435DRAFT_827516</name>
</gene>
<accession>A0A4S8MI03</accession>
<keyword evidence="2" id="KW-0812">Transmembrane</keyword>
<evidence type="ECO:0000313" key="5">
    <source>
        <dbReference type="Proteomes" id="UP000297245"/>
    </source>
</evidence>
<dbReference type="OrthoDB" id="2152029at2759"/>
<evidence type="ECO:0000313" key="4">
    <source>
        <dbReference type="EMBL" id="THV02338.1"/>
    </source>
</evidence>
<dbReference type="PANTHER" id="PTHR48081">
    <property type="entry name" value="AB HYDROLASE SUPERFAMILY PROTEIN C4A8.06C"/>
    <property type="match status" value="1"/>
</dbReference>
<reference evidence="4 5" key="1">
    <citation type="journal article" date="2019" name="Nat. Ecol. Evol.">
        <title>Megaphylogeny resolves global patterns of mushroom evolution.</title>
        <authorList>
            <person name="Varga T."/>
            <person name="Krizsan K."/>
            <person name="Foldi C."/>
            <person name="Dima B."/>
            <person name="Sanchez-Garcia M."/>
            <person name="Sanchez-Ramirez S."/>
            <person name="Szollosi G.J."/>
            <person name="Szarkandi J.G."/>
            <person name="Papp V."/>
            <person name="Albert L."/>
            <person name="Andreopoulos W."/>
            <person name="Angelini C."/>
            <person name="Antonin V."/>
            <person name="Barry K.W."/>
            <person name="Bougher N.L."/>
            <person name="Buchanan P."/>
            <person name="Buyck B."/>
            <person name="Bense V."/>
            <person name="Catcheside P."/>
            <person name="Chovatia M."/>
            <person name="Cooper J."/>
            <person name="Damon W."/>
            <person name="Desjardin D."/>
            <person name="Finy P."/>
            <person name="Geml J."/>
            <person name="Haridas S."/>
            <person name="Hughes K."/>
            <person name="Justo A."/>
            <person name="Karasinski D."/>
            <person name="Kautmanova I."/>
            <person name="Kiss B."/>
            <person name="Kocsube S."/>
            <person name="Kotiranta H."/>
            <person name="LaButti K.M."/>
            <person name="Lechner B.E."/>
            <person name="Liimatainen K."/>
            <person name="Lipzen A."/>
            <person name="Lukacs Z."/>
            <person name="Mihaltcheva S."/>
            <person name="Morgado L.N."/>
            <person name="Niskanen T."/>
            <person name="Noordeloos M.E."/>
            <person name="Ohm R.A."/>
            <person name="Ortiz-Santana B."/>
            <person name="Ovrebo C."/>
            <person name="Racz N."/>
            <person name="Riley R."/>
            <person name="Savchenko A."/>
            <person name="Shiryaev A."/>
            <person name="Soop K."/>
            <person name="Spirin V."/>
            <person name="Szebenyi C."/>
            <person name="Tomsovsky M."/>
            <person name="Tulloss R.E."/>
            <person name="Uehling J."/>
            <person name="Grigoriev I.V."/>
            <person name="Vagvolgyi C."/>
            <person name="Papp T."/>
            <person name="Martin F.M."/>
            <person name="Miettinen O."/>
            <person name="Hibbett D.S."/>
            <person name="Nagy L.G."/>
        </authorList>
    </citation>
    <scope>NUCLEOTIDE SEQUENCE [LARGE SCALE GENOMIC DNA]</scope>
    <source>
        <strain evidence="4 5">CBS 962.96</strain>
    </source>
</reference>
<dbReference type="PANTHER" id="PTHR48081:SF26">
    <property type="entry name" value="ALPHA_BETA HYDROLASE FOLD-3 DOMAIN-CONTAINING PROTEIN"/>
    <property type="match status" value="1"/>
</dbReference>
<organism evidence="4 5">
    <name type="scientific">Dendrothele bispora (strain CBS 962.96)</name>
    <dbReference type="NCBI Taxonomy" id="1314807"/>
    <lineage>
        <taxon>Eukaryota</taxon>
        <taxon>Fungi</taxon>
        <taxon>Dikarya</taxon>
        <taxon>Basidiomycota</taxon>
        <taxon>Agaricomycotina</taxon>
        <taxon>Agaricomycetes</taxon>
        <taxon>Agaricomycetidae</taxon>
        <taxon>Agaricales</taxon>
        <taxon>Agaricales incertae sedis</taxon>
        <taxon>Dendrothele</taxon>
    </lineage>
</organism>
<keyword evidence="2" id="KW-0472">Membrane</keyword>
<dbReference type="AlphaFoldDB" id="A0A4S8MI03"/>
<dbReference type="Pfam" id="PF07859">
    <property type="entry name" value="Abhydrolase_3"/>
    <property type="match status" value="1"/>
</dbReference>
<evidence type="ECO:0000256" key="1">
    <source>
        <dbReference type="ARBA" id="ARBA00022801"/>
    </source>
</evidence>
<dbReference type="InterPro" id="IPR050300">
    <property type="entry name" value="GDXG_lipolytic_enzyme"/>
</dbReference>
<keyword evidence="2" id="KW-1133">Transmembrane helix</keyword>
<sequence length="399" mass="44113">MSVLRHQPIKAFYLIFELLATCFVRIPIWTLTAIPRSWRPRRSWSIKRTLLINLARHLFTTVGKTGPFRKIPNHHAITPSVEGQGVWIEPVPNLITGELQIWADVAKVSAVRIPGYWLSKKGEKIEAGAPPMPAEKVIYALHGGAYCRLSAHPSDPTTAIARDLLKGIDTVHRVFSVEYRLSSGKPWPEENPFPAALIDALAGYNYLVNVVGFSPSDVIIEGDSAGGNLALALTRYLVEYRNSSVKLPTPPSALILLSPWTDLGVSHHDHPKASFFANQKSDYLGFRKTPGYGYTVEAFVGPHGAGAAELNRYISPGSKNPAMKVSFEGFPHTFINAGGAEMLYDSIVTLRDRMVKDMGKDKVEFYDAPDAVHDYICLTSHEPERTQTLQAIAKWVASL</sequence>
<feature type="transmembrane region" description="Helical" evidence="2">
    <location>
        <begin position="12"/>
        <end position="34"/>
    </location>
</feature>
<dbReference type="InterPro" id="IPR013094">
    <property type="entry name" value="AB_hydrolase_3"/>
</dbReference>
<name>A0A4S8MI03_DENBC</name>
<keyword evidence="5" id="KW-1185">Reference proteome</keyword>
<dbReference type="GO" id="GO:0016787">
    <property type="term" value="F:hydrolase activity"/>
    <property type="evidence" value="ECO:0007669"/>
    <property type="project" value="UniProtKB-KW"/>
</dbReference>
<proteinExistence type="predicted"/>
<protein>
    <submittedName>
        <fullName evidence="4">Alpha/beta-hydrolase</fullName>
    </submittedName>
</protein>
<dbReference type="Proteomes" id="UP000297245">
    <property type="component" value="Unassembled WGS sequence"/>
</dbReference>
<evidence type="ECO:0000259" key="3">
    <source>
        <dbReference type="Pfam" id="PF07859"/>
    </source>
</evidence>